<dbReference type="InterPro" id="IPR023606">
    <property type="entry name" value="CoA-Trfase_III_dom_1_sf"/>
</dbReference>
<dbReference type="GO" id="GO:0008410">
    <property type="term" value="F:CoA-transferase activity"/>
    <property type="evidence" value="ECO:0007669"/>
    <property type="project" value="TreeGrafter"/>
</dbReference>
<reference evidence="2" key="1">
    <citation type="submission" date="2018-05" db="EMBL/GenBank/DDBJ databases">
        <authorList>
            <person name="Lanie J.A."/>
            <person name="Ng W.-L."/>
            <person name="Kazmierczak K.M."/>
            <person name="Andrzejewski T.M."/>
            <person name="Davidsen T.M."/>
            <person name="Wayne K.J."/>
            <person name="Tettelin H."/>
            <person name="Glass J.I."/>
            <person name="Rusch D."/>
            <person name="Podicherti R."/>
            <person name="Tsui H.-C.T."/>
            <person name="Winkler M.E."/>
        </authorList>
    </citation>
    <scope>NUCLEOTIDE SEQUENCE</scope>
</reference>
<dbReference type="EMBL" id="UINC01002920">
    <property type="protein sequence ID" value="SVA01605.1"/>
    <property type="molecule type" value="Genomic_DNA"/>
</dbReference>
<dbReference type="PANTHER" id="PTHR48207">
    <property type="entry name" value="SUCCINATE--HYDROXYMETHYLGLUTARATE COA-TRANSFERASE"/>
    <property type="match status" value="1"/>
</dbReference>
<name>A0A381SBZ2_9ZZZZ</name>
<evidence type="ECO:0008006" key="3">
    <source>
        <dbReference type="Google" id="ProtNLM"/>
    </source>
</evidence>
<sequence length="465" mass="51345">MPLEPKQQAPLKNIRVLDLSRVFAMPFAAANLADLGAEVIKIDTCQTQFMDTTRTITGPFPDNQPGELWWEQGGTFQNLNRGKRSLTLDLRSEESQKILKELVGVCDVVLENFTPRVMARFGLDFESLRAHKPDLIMVSNTGYGHSGPWSNFGAMASALEPTHGTGAFMGYMEEGEDGRLVEGSVPNKMGNSYSDFMATWTALGSLMAALLRRARTGEGQWIDLAMYQTGATVIGAGLLDFAFNSRRTQRIGNRHSVWSPHGVYPCQGQDQWVSIAARDQGDWQALCQAMGMPELTSDPRFSDPLERWKHQEELDAIIAVWTSVRTSFQVMETLQDAGAPAGAVLTAKQVLTDPQHLDRGFFETVYNPPEAGLRPKGYVGRGWRFSKSEAAIRGPGPRLGEANVYVLGELLGIDDDSLKRFAEDWTIGNLPEGGRAPGTVSLDEQVELGWIAEYDADYLDRLPPV</sequence>
<organism evidence="2">
    <name type="scientific">marine metagenome</name>
    <dbReference type="NCBI Taxonomy" id="408172"/>
    <lineage>
        <taxon>unclassified sequences</taxon>
        <taxon>metagenomes</taxon>
        <taxon>ecological metagenomes</taxon>
    </lineage>
</organism>
<dbReference type="InterPro" id="IPR044855">
    <property type="entry name" value="CoA-Trfase_III_dom3_sf"/>
</dbReference>
<proteinExistence type="predicted"/>
<dbReference type="PANTHER" id="PTHR48207:SF3">
    <property type="entry name" value="SUCCINATE--HYDROXYMETHYLGLUTARATE COA-TRANSFERASE"/>
    <property type="match status" value="1"/>
</dbReference>
<dbReference type="Gene3D" id="3.40.50.10540">
    <property type="entry name" value="Crotonobetainyl-coa:carnitine coa-transferase, domain 1"/>
    <property type="match status" value="1"/>
</dbReference>
<dbReference type="Pfam" id="PF02515">
    <property type="entry name" value="CoA_transf_3"/>
    <property type="match status" value="1"/>
</dbReference>
<accession>A0A381SBZ2</accession>
<keyword evidence="1" id="KW-0808">Transferase</keyword>
<evidence type="ECO:0000256" key="1">
    <source>
        <dbReference type="ARBA" id="ARBA00022679"/>
    </source>
</evidence>
<gene>
    <name evidence="2" type="ORF">METZ01_LOCUS54459</name>
</gene>
<dbReference type="SUPFAM" id="SSF89796">
    <property type="entry name" value="CoA-transferase family III (CaiB/BaiF)"/>
    <property type="match status" value="1"/>
</dbReference>
<dbReference type="InterPro" id="IPR003673">
    <property type="entry name" value="CoA-Trfase_fam_III"/>
</dbReference>
<dbReference type="AlphaFoldDB" id="A0A381SBZ2"/>
<evidence type="ECO:0000313" key="2">
    <source>
        <dbReference type="EMBL" id="SVA01605.1"/>
    </source>
</evidence>
<dbReference type="Gene3D" id="3.30.1540.10">
    <property type="entry name" value="formyl-coa transferase, domain 3"/>
    <property type="match status" value="1"/>
</dbReference>
<dbReference type="InterPro" id="IPR050483">
    <property type="entry name" value="CoA-transferase_III_domain"/>
</dbReference>
<protein>
    <recommendedName>
        <fullName evidence="3">CoA transferase</fullName>
    </recommendedName>
</protein>